<protein>
    <submittedName>
        <fullName evidence="2">Uncharacterized protein</fullName>
    </submittedName>
</protein>
<feature type="transmembrane region" description="Helical" evidence="1">
    <location>
        <begin position="7"/>
        <end position="33"/>
    </location>
</feature>
<keyword evidence="3" id="KW-1185">Reference proteome</keyword>
<name>A0A1B2AA70_9SPHN</name>
<dbReference type="Proteomes" id="UP000092932">
    <property type="component" value="Chromosome"/>
</dbReference>
<evidence type="ECO:0000256" key="1">
    <source>
        <dbReference type="SAM" id="Phobius"/>
    </source>
</evidence>
<proteinExistence type="predicted"/>
<keyword evidence="1" id="KW-0472">Membrane</keyword>
<organism evidence="2 3">
    <name type="scientific">Tsuneonella dongtanensis</name>
    <dbReference type="NCBI Taxonomy" id="692370"/>
    <lineage>
        <taxon>Bacteria</taxon>
        <taxon>Pseudomonadati</taxon>
        <taxon>Pseudomonadota</taxon>
        <taxon>Alphaproteobacteria</taxon>
        <taxon>Sphingomonadales</taxon>
        <taxon>Erythrobacteraceae</taxon>
        <taxon>Tsuneonella</taxon>
    </lineage>
</organism>
<keyword evidence="1" id="KW-0812">Transmembrane</keyword>
<dbReference type="KEGG" id="ado:A6F68_00524"/>
<dbReference type="STRING" id="692370.A6F68_00524"/>
<keyword evidence="1" id="KW-1133">Transmembrane helix</keyword>
<feature type="transmembrane region" description="Helical" evidence="1">
    <location>
        <begin position="39"/>
        <end position="61"/>
    </location>
</feature>
<dbReference type="RefSeq" id="WP_067675949.1">
    <property type="nucleotide sequence ID" value="NZ_CP016591.1"/>
</dbReference>
<sequence>MRHLSIGILLGVWLAISGAGLLIGFLMLGFPYLPPVNPFTVTVVYLPWVIVAGLLALALIARAKAND</sequence>
<evidence type="ECO:0000313" key="2">
    <source>
        <dbReference type="EMBL" id="ANY19059.1"/>
    </source>
</evidence>
<gene>
    <name evidence="2" type="ORF">A6F68_00524</name>
</gene>
<accession>A0A1B2AA70</accession>
<reference evidence="2 3" key="1">
    <citation type="submission" date="2016-07" db="EMBL/GenBank/DDBJ databases">
        <title>Complete genome sequence of Altererythrobacter dongtanensis KCTC 22672, a type strain with esterase isolated from tidal flat.</title>
        <authorList>
            <person name="Cheng H."/>
            <person name="Wu Y.-H."/>
            <person name="Zhou P."/>
            <person name="Huo Y.-Y."/>
            <person name="Wang C.-S."/>
            <person name="Xu X.-W."/>
        </authorList>
    </citation>
    <scope>NUCLEOTIDE SEQUENCE [LARGE SCALE GENOMIC DNA]</scope>
    <source>
        <strain evidence="2 3">KCTC 22672</strain>
    </source>
</reference>
<dbReference type="EMBL" id="CP016591">
    <property type="protein sequence ID" value="ANY19059.1"/>
    <property type="molecule type" value="Genomic_DNA"/>
</dbReference>
<dbReference type="AlphaFoldDB" id="A0A1B2AA70"/>
<evidence type="ECO:0000313" key="3">
    <source>
        <dbReference type="Proteomes" id="UP000092932"/>
    </source>
</evidence>